<reference evidence="1 2" key="1">
    <citation type="submission" date="2013-06" db="EMBL/GenBank/DDBJ databases">
        <title>Whole genome shotgun sequence of Bacillus selenatarsenatis SF-1.</title>
        <authorList>
            <person name="Kuroda M."/>
            <person name="Sei K."/>
            <person name="Yamashita M."/>
            <person name="Ike M."/>
        </authorList>
    </citation>
    <scope>NUCLEOTIDE SEQUENCE [LARGE SCALE GENOMIC DNA]</scope>
    <source>
        <strain evidence="1 2">SF-1</strain>
    </source>
</reference>
<comment type="caution">
    <text evidence="1">The sequence shown here is derived from an EMBL/GenBank/DDBJ whole genome shotgun (WGS) entry which is preliminary data.</text>
</comment>
<evidence type="ECO:0000313" key="2">
    <source>
        <dbReference type="Proteomes" id="UP000031014"/>
    </source>
</evidence>
<dbReference type="RefSeq" id="WP_041964986.1">
    <property type="nucleotide sequence ID" value="NZ_BASE01000025.1"/>
</dbReference>
<sequence>MEEVIKLAENYVYTTTTADVTSPDDFIVEFLADIHDNDKNDPSTIKIKNMNELMDFLEKMEW</sequence>
<dbReference type="AlphaFoldDB" id="A0A0A8X253"/>
<protein>
    <submittedName>
        <fullName evidence="1">Uncharacterized protein</fullName>
    </submittedName>
</protein>
<dbReference type="OrthoDB" id="2888138at2"/>
<keyword evidence="2" id="KW-1185">Reference proteome</keyword>
<gene>
    <name evidence="1" type="ORF">SAMD00020551_1250</name>
</gene>
<dbReference type="Proteomes" id="UP000031014">
    <property type="component" value="Unassembled WGS sequence"/>
</dbReference>
<evidence type="ECO:0000313" key="1">
    <source>
        <dbReference type="EMBL" id="GAM13112.1"/>
    </source>
</evidence>
<name>A0A0A8X253_MESS1</name>
<dbReference type="EMBL" id="BASE01000025">
    <property type="protein sequence ID" value="GAM13112.1"/>
    <property type="molecule type" value="Genomic_DNA"/>
</dbReference>
<accession>A0A0A8X253</accession>
<proteinExistence type="predicted"/>
<organism evidence="1 2">
    <name type="scientific">Mesobacillus selenatarsenatis (strain DSM 18680 / JCM 14380 / FERM P-15431 / SF-1)</name>
    <dbReference type="NCBI Taxonomy" id="1321606"/>
    <lineage>
        <taxon>Bacteria</taxon>
        <taxon>Bacillati</taxon>
        <taxon>Bacillota</taxon>
        <taxon>Bacilli</taxon>
        <taxon>Bacillales</taxon>
        <taxon>Bacillaceae</taxon>
        <taxon>Mesobacillus</taxon>
    </lineage>
</organism>